<dbReference type="STRING" id="285676.GA0070561_3411"/>
<protein>
    <submittedName>
        <fullName evidence="3">CubicO group peptidase, beta-lactamase class C family</fullName>
    </submittedName>
</protein>
<dbReference type="InterPro" id="IPR050491">
    <property type="entry name" value="AmpC-like"/>
</dbReference>
<evidence type="ECO:0000313" key="3">
    <source>
        <dbReference type="EMBL" id="SCF07789.1"/>
    </source>
</evidence>
<dbReference type="AlphaFoldDB" id="A0A1C4XGU5"/>
<reference evidence="3 4" key="1">
    <citation type="submission" date="2016-06" db="EMBL/GenBank/DDBJ databases">
        <authorList>
            <person name="Kjaerup R.B."/>
            <person name="Dalgaard T.S."/>
            <person name="Juul-Madsen H.R."/>
        </authorList>
    </citation>
    <scope>NUCLEOTIDE SEQUENCE [LARGE SCALE GENOMIC DNA]</scope>
    <source>
        <strain evidence="3 4">DSM 44871</strain>
    </source>
</reference>
<dbReference type="InterPro" id="IPR012338">
    <property type="entry name" value="Beta-lactam/transpept-like"/>
</dbReference>
<feature type="region of interest" description="Disordered" evidence="1">
    <location>
        <begin position="441"/>
        <end position="470"/>
    </location>
</feature>
<feature type="region of interest" description="Disordered" evidence="1">
    <location>
        <begin position="220"/>
        <end position="243"/>
    </location>
</feature>
<organism evidence="3 4">
    <name type="scientific">Micromonospora saelicesensis</name>
    <dbReference type="NCBI Taxonomy" id="285676"/>
    <lineage>
        <taxon>Bacteria</taxon>
        <taxon>Bacillati</taxon>
        <taxon>Actinomycetota</taxon>
        <taxon>Actinomycetes</taxon>
        <taxon>Micromonosporales</taxon>
        <taxon>Micromonosporaceae</taxon>
        <taxon>Micromonospora</taxon>
    </lineage>
</organism>
<name>A0A1C4XGU5_9ACTN</name>
<dbReference type="SUPFAM" id="SSF56601">
    <property type="entry name" value="beta-lactamase/transpeptidase-like"/>
    <property type="match status" value="1"/>
</dbReference>
<dbReference type="RefSeq" id="WP_141710379.1">
    <property type="nucleotide sequence ID" value="NZ_FMCR01000003.1"/>
</dbReference>
<dbReference type="Gene3D" id="3.40.710.10">
    <property type="entry name" value="DD-peptidase/beta-lactamase superfamily"/>
    <property type="match status" value="1"/>
</dbReference>
<dbReference type="InterPro" id="IPR001466">
    <property type="entry name" value="Beta-lactam-related"/>
</dbReference>
<evidence type="ECO:0000313" key="4">
    <source>
        <dbReference type="Proteomes" id="UP000198864"/>
    </source>
</evidence>
<accession>A0A1C4XGU5</accession>
<dbReference type="Proteomes" id="UP000198864">
    <property type="component" value="Unassembled WGS sequence"/>
</dbReference>
<feature type="domain" description="Beta-lactamase-related" evidence="2">
    <location>
        <begin position="30"/>
        <end position="344"/>
    </location>
</feature>
<dbReference type="PANTHER" id="PTHR46825">
    <property type="entry name" value="D-ALANYL-D-ALANINE-CARBOXYPEPTIDASE/ENDOPEPTIDASE AMPH"/>
    <property type="match status" value="1"/>
</dbReference>
<evidence type="ECO:0000259" key="2">
    <source>
        <dbReference type="Pfam" id="PF00144"/>
    </source>
</evidence>
<dbReference type="PANTHER" id="PTHR46825:SF12">
    <property type="entry name" value="PENICILLIN-BINDING PROTEIN 4"/>
    <property type="match status" value="1"/>
</dbReference>
<dbReference type="EMBL" id="FMCR01000003">
    <property type="protein sequence ID" value="SCF07789.1"/>
    <property type="molecule type" value="Genomic_DNA"/>
</dbReference>
<proteinExistence type="predicted"/>
<gene>
    <name evidence="3" type="ORF">GA0070561_3411</name>
</gene>
<sequence length="470" mass="50379">MDLPQDWVSLLGELDRQVSSGLLSPDTAALPELMSSYDVPGVSIAVGHVSGQVWAAGFGVMAVGTSAPITTSTAFAACSISKHVAAFGALRLVQAGVLDLDADIGEYLTSWHLPGREDQQGVTVRQLLAHTAGLSDTWYRGYAADRAPSLLQVLEGGGATTTAPVRPTLLPGSRFRYSGSHYSVLQQLMVDATGAPFEDLLRTLVLEPLAMADSSFDQQFPHQRPDRVAHGHHGGGTRIPGGWRTQPELAAAGLWSTPTDLLRLDLEIARAVSGGSKLLDRDLATQMCTPQIPGGTYGLGTELDDRAERRRFGHTGLNVGYTCFSYVWPDSGTAVAAMTNSEDGWELLVSIRAAADRRYATTRITAAPPADVAGRYVLRDDYPIDVALTDGQLTFAAATQQPVVLLADPDGRYRHPDLDLEVRFVRTDDQPYVLELRQEGVTQTARPAIQQPEQPGLSGSVVDEPRVTGG</sequence>
<dbReference type="Pfam" id="PF00144">
    <property type="entry name" value="Beta-lactamase"/>
    <property type="match status" value="1"/>
</dbReference>
<evidence type="ECO:0000256" key="1">
    <source>
        <dbReference type="SAM" id="MobiDB-lite"/>
    </source>
</evidence>